<dbReference type="EMBL" id="JAPWTK010000456">
    <property type="protein sequence ID" value="KAJ8940002.1"/>
    <property type="molecule type" value="Genomic_DNA"/>
</dbReference>
<evidence type="ECO:0000313" key="2">
    <source>
        <dbReference type="Proteomes" id="UP001162162"/>
    </source>
</evidence>
<comment type="caution">
    <text evidence="1">The sequence shown here is derived from an EMBL/GenBank/DDBJ whole genome shotgun (WGS) entry which is preliminary data.</text>
</comment>
<evidence type="ECO:0000313" key="1">
    <source>
        <dbReference type="EMBL" id="KAJ8940002.1"/>
    </source>
</evidence>
<organism evidence="1 2">
    <name type="scientific">Aromia moschata</name>
    <dbReference type="NCBI Taxonomy" id="1265417"/>
    <lineage>
        <taxon>Eukaryota</taxon>
        <taxon>Metazoa</taxon>
        <taxon>Ecdysozoa</taxon>
        <taxon>Arthropoda</taxon>
        <taxon>Hexapoda</taxon>
        <taxon>Insecta</taxon>
        <taxon>Pterygota</taxon>
        <taxon>Neoptera</taxon>
        <taxon>Endopterygota</taxon>
        <taxon>Coleoptera</taxon>
        <taxon>Polyphaga</taxon>
        <taxon>Cucujiformia</taxon>
        <taxon>Chrysomeloidea</taxon>
        <taxon>Cerambycidae</taxon>
        <taxon>Cerambycinae</taxon>
        <taxon>Callichromatini</taxon>
        <taxon>Aromia</taxon>
    </lineage>
</organism>
<proteinExistence type="predicted"/>
<keyword evidence="2" id="KW-1185">Reference proteome</keyword>
<name>A0AAV8XN37_9CUCU</name>
<dbReference type="AlphaFoldDB" id="A0AAV8XN37"/>
<sequence length="129" mass="14591">MQCSLEQRMEIKFCVKLEKSAEETIPMLKKAFGVDCRNFQKNGTALDINPVTQCETIFRNIRKKVHEIVSELGVRKVCAKLVPKVLTDDQKARLPDAAPPAKFPFLFRNLPARNSSGSTGRPRFTVLSR</sequence>
<gene>
    <name evidence="1" type="ORF">NQ318_012924</name>
</gene>
<protein>
    <submittedName>
        <fullName evidence="1">Uncharacterized protein</fullName>
    </submittedName>
</protein>
<accession>A0AAV8XN37</accession>
<reference evidence="1" key="1">
    <citation type="journal article" date="2023" name="Insect Mol. Biol.">
        <title>Genome sequencing provides insights into the evolution of gene families encoding plant cell wall-degrading enzymes in longhorned beetles.</title>
        <authorList>
            <person name="Shin N.R."/>
            <person name="Okamura Y."/>
            <person name="Kirsch R."/>
            <person name="Pauchet Y."/>
        </authorList>
    </citation>
    <scope>NUCLEOTIDE SEQUENCE</scope>
    <source>
        <strain evidence="1">AMC_N1</strain>
    </source>
</reference>
<dbReference type="Proteomes" id="UP001162162">
    <property type="component" value="Unassembled WGS sequence"/>
</dbReference>